<gene>
    <name evidence="2" type="ORF">GCM10011332_09390</name>
</gene>
<dbReference type="Gene3D" id="1.20.1290.10">
    <property type="entry name" value="AhpD-like"/>
    <property type="match status" value="1"/>
</dbReference>
<organism evidence="2 3">
    <name type="scientific">Terasakiella brassicae</name>
    <dbReference type="NCBI Taxonomy" id="1634917"/>
    <lineage>
        <taxon>Bacteria</taxon>
        <taxon>Pseudomonadati</taxon>
        <taxon>Pseudomonadota</taxon>
        <taxon>Alphaproteobacteria</taxon>
        <taxon>Rhodospirillales</taxon>
        <taxon>Terasakiellaceae</taxon>
        <taxon>Terasakiella</taxon>
    </lineage>
</organism>
<evidence type="ECO:0000313" key="3">
    <source>
        <dbReference type="Proteomes" id="UP000632498"/>
    </source>
</evidence>
<comment type="caution">
    <text evidence="2">The sequence shown here is derived from an EMBL/GenBank/DDBJ whole genome shotgun (WGS) entry which is preliminary data.</text>
</comment>
<evidence type="ECO:0000313" key="2">
    <source>
        <dbReference type="EMBL" id="GGF58005.1"/>
    </source>
</evidence>
<proteinExistence type="predicted"/>
<dbReference type="PANTHER" id="PTHR34846">
    <property type="entry name" value="4-CARBOXYMUCONOLACTONE DECARBOXYLASE FAMILY PROTEIN (AFU_ORTHOLOGUE AFUA_6G11590)"/>
    <property type="match status" value="1"/>
</dbReference>
<dbReference type="GO" id="GO:0051920">
    <property type="term" value="F:peroxiredoxin activity"/>
    <property type="evidence" value="ECO:0007669"/>
    <property type="project" value="InterPro"/>
</dbReference>
<dbReference type="RefSeq" id="WP_188662198.1">
    <property type="nucleotide sequence ID" value="NZ_BMHV01000005.1"/>
</dbReference>
<dbReference type="InterPro" id="IPR004675">
    <property type="entry name" value="AhpD_core"/>
</dbReference>
<dbReference type="InterPro" id="IPR003779">
    <property type="entry name" value="CMD-like"/>
</dbReference>
<evidence type="ECO:0000259" key="1">
    <source>
        <dbReference type="Pfam" id="PF02627"/>
    </source>
</evidence>
<accession>A0A917BVL5</accession>
<dbReference type="Proteomes" id="UP000632498">
    <property type="component" value="Unassembled WGS sequence"/>
</dbReference>
<dbReference type="EMBL" id="BMHV01000005">
    <property type="protein sequence ID" value="GGF58005.1"/>
    <property type="molecule type" value="Genomic_DNA"/>
</dbReference>
<dbReference type="SUPFAM" id="SSF69118">
    <property type="entry name" value="AhpD-like"/>
    <property type="match status" value="1"/>
</dbReference>
<dbReference type="AlphaFoldDB" id="A0A917BVL5"/>
<dbReference type="InterPro" id="IPR029032">
    <property type="entry name" value="AhpD-like"/>
</dbReference>
<sequence length="160" mass="17961">MSNRLNHFETSPAILEKMAAFSMATKQETSIDQTLLHLVDIRVSMLNGCAFCLDMHVKQAKIQGERELRLYHLSTWRESGLFTERERAALAWAEEVTRLPDEGISDSLYGEARKHFSEKELCDLNFAVMAINSWNRLAVPFQAAPGSADEAFGLTKAGLV</sequence>
<reference evidence="2" key="2">
    <citation type="submission" date="2020-09" db="EMBL/GenBank/DDBJ databases">
        <authorList>
            <person name="Sun Q."/>
            <person name="Zhou Y."/>
        </authorList>
    </citation>
    <scope>NUCLEOTIDE SEQUENCE</scope>
    <source>
        <strain evidence="2">CGMCC 1.15254</strain>
    </source>
</reference>
<reference evidence="2" key="1">
    <citation type="journal article" date="2014" name="Int. J. Syst. Evol. Microbiol.">
        <title>Complete genome sequence of Corynebacterium casei LMG S-19264T (=DSM 44701T), isolated from a smear-ripened cheese.</title>
        <authorList>
            <consortium name="US DOE Joint Genome Institute (JGI-PGF)"/>
            <person name="Walter F."/>
            <person name="Albersmeier A."/>
            <person name="Kalinowski J."/>
            <person name="Ruckert C."/>
        </authorList>
    </citation>
    <scope>NUCLEOTIDE SEQUENCE</scope>
    <source>
        <strain evidence="2">CGMCC 1.15254</strain>
    </source>
</reference>
<name>A0A917BVL5_9PROT</name>
<keyword evidence="3" id="KW-1185">Reference proteome</keyword>
<protein>
    <submittedName>
        <fullName evidence="2">Alkyl hydroperoxide reductase AhpD</fullName>
    </submittedName>
</protein>
<feature type="domain" description="Carboxymuconolactone decarboxylase-like" evidence="1">
    <location>
        <begin position="12"/>
        <end position="95"/>
    </location>
</feature>
<dbReference type="PANTHER" id="PTHR34846:SF10">
    <property type="entry name" value="CYTOPLASMIC PROTEIN"/>
    <property type="match status" value="1"/>
</dbReference>
<dbReference type="NCBIfam" id="TIGR00778">
    <property type="entry name" value="ahpD_dom"/>
    <property type="match status" value="1"/>
</dbReference>
<dbReference type="Pfam" id="PF02627">
    <property type="entry name" value="CMD"/>
    <property type="match status" value="1"/>
</dbReference>